<gene>
    <name evidence="1" type="ORF">FCI23_40015</name>
</gene>
<comment type="caution">
    <text evidence="1">The sequence shown here is derived from an EMBL/GenBank/DDBJ whole genome shotgun (WGS) entry which is preliminary data.</text>
</comment>
<dbReference type="InterPro" id="IPR002514">
    <property type="entry name" value="Transposase_8"/>
</dbReference>
<name>A0A4U0S0X8_9ACTN</name>
<organism evidence="1 2">
    <name type="scientific">Actinacidiphila oryziradicis</name>
    <dbReference type="NCBI Taxonomy" id="2571141"/>
    <lineage>
        <taxon>Bacteria</taxon>
        <taxon>Bacillati</taxon>
        <taxon>Actinomycetota</taxon>
        <taxon>Actinomycetes</taxon>
        <taxon>Kitasatosporales</taxon>
        <taxon>Streptomycetaceae</taxon>
        <taxon>Actinacidiphila</taxon>
    </lineage>
</organism>
<dbReference type="GO" id="GO:0003677">
    <property type="term" value="F:DNA binding"/>
    <property type="evidence" value="ECO:0007669"/>
    <property type="project" value="InterPro"/>
</dbReference>
<dbReference type="AlphaFoldDB" id="A0A4U0S0X8"/>
<dbReference type="EMBL" id="SUMC01000069">
    <property type="protein sequence ID" value="TKA01733.1"/>
    <property type="molecule type" value="Genomic_DNA"/>
</dbReference>
<evidence type="ECO:0000313" key="2">
    <source>
        <dbReference type="Proteomes" id="UP000305778"/>
    </source>
</evidence>
<keyword evidence="2" id="KW-1185">Reference proteome</keyword>
<dbReference type="Pfam" id="PF01527">
    <property type="entry name" value="HTH_Tnp_1"/>
    <property type="match status" value="1"/>
</dbReference>
<sequence length="100" mass="11154">MTKRTRPYSPELKERVVREVLDKSRPHAAVAKEFGVTQKLTEPMGRPVQEGSPLRRVRRGIHRVRRARPRTREEVAGSYCGAGLSEKSGSLCVLNASALS</sequence>
<accession>A0A4U0S0X8</accession>
<reference evidence="1 2" key="1">
    <citation type="submission" date="2019-04" db="EMBL/GenBank/DDBJ databases">
        <title>Streptomyces oryziradicis sp. nov., a novel actinomycete isolated from rhizosphere soil of rice (Oryza sativa L.).</title>
        <authorList>
            <person name="Li C."/>
        </authorList>
    </citation>
    <scope>NUCLEOTIDE SEQUENCE [LARGE SCALE GENOMIC DNA]</scope>
    <source>
        <strain evidence="1 2">NEAU-C40</strain>
    </source>
</reference>
<protein>
    <submittedName>
        <fullName evidence="1">Transposase</fullName>
    </submittedName>
</protein>
<dbReference type="RefSeq" id="WP_136729062.1">
    <property type="nucleotide sequence ID" value="NZ_SUMC01000069.1"/>
</dbReference>
<dbReference type="Proteomes" id="UP000305778">
    <property type="component" value="Unassembled WGS sequence"/>
</dbReference>
<dbReference type="GO" id="GO:0004803">
    <property type="term" value="F:transposase activity"/>
    <property type="evidence" value="ECO:0007669"/>
    <property type="project" value="InterPro"/>
</dbReference>
<dbReference type="OrthoDB" id="52928at2"/>
<dbReference type="GO" id="GO:0006313">
    <property type="term" value="P:DNA transposition"/>
    <property type="evidence" value="ECO:0007669"/>
    <property type="project" value="InterPro"/>
</dbReference>
<evidence type="ECO:0000313" key="1">
    <source>
        <dbReference type="EMBL" id="TKA01733.1"/>
    </source>
</evidence>
<proteinExistence type="predicted"/>